<dbReference type="PATRIC" id="fig|1121448.10.peg.897"/>
<evidence type="ECO:0000313" key="2">
    <source>
        <dbReference type="EMBL" id="AGW12790.1"/>
    </source>
</evidence>
<accession>T2G875</accession>
<keyword evidence="3" id="KW-1185">Reference proteome</keyword>
<dbReference type="InterPro" id="IPR052738">
    <property type="entry name" value="ABC-Tungstate_binding"/>
</dbReference>
<dbReference type="SUPFAM" id="SSF53850">
    <property type="entry name" value="Periplasmic binding protein-like II"/>
    <property type="match status" value="1"/>
</dbReference>
<evidence type="ECO:0000259" key="1">
    <source>
        <dbReference type="Pfam" id="PF12849"/>
    </source>
</evidence>
<organism evidence="2 3">
    <name type="scientific">Megalodesulfovibrio gigas (strain ATCC 19364 / DSM 1382 / NCIMB 9332 / VKM B-1759)</name>
    <name type="common">Desulfovibrio gigas</name>
    <dbReference type="NCBI Taxonomy" id="1121448"/>
    <lineage>
        <taxon>Bacteria</taxon>
        <taxon>Pseudomonadati</taxon>
        <taxon>Thermodesulfobacteriota</taxon>
        <taxon>Desulfovibrionia</taxon>
        <taxon>Desulfovibrionales</taxon>
        <taxon>Desulfovibrionaceae</taxon>
        <taxon>Megalodesulfovibrio</taxon>
    </lineage>
</organism>
<dbReference type="KEGG" id="dgg:DGI_0899"/>
<name>T2G875_MEGG1</name>
<dbReference type="Pfam" id="PF12849">
    <property type="entry name" value="PBP_like_2"/>
    <property type="match status" value="1"/>
</dbReference>
<dbReference type="InterPro" id="IPR024370">
    <property type="entry name" value="PBP_domain"/>
</dbReference>
<dbReference type="AlphaFoldDB" id="T2G875"/>
<dbReference type="EMBL" id="CP006585">
    <property type="protein sequence ID" value="AGW12790.1"/>
    <property type="molecule type" value="Genomic_DNA"/>
</dbReference>
<dbReference type="PANTHER" id="PTHR37945:SF1">
    <property type="entry name" value="EXTRACELLULAR TUNGSTATE BINDING PROTEIN"/>
    <property type="match status" value="1"/>
</dbReference>
<dbReference type="eggNOG" id="COG2998">
    <property type="taxonomic scope" value="Bacteria"/>
</dbReference>
<gene>
    <name evidence="2" type="ORF">DGI_0899</name>
</gene>
<dbReference type="PANTHER" id="PTHR37945">
    <property type="entry name" value="EXTRACELLULAR TUNGSTATE BINDING PROTEIN"/>
    <property type="match status" value="1"/>
</dbReference>
<reference evidence="3" key="2">
    <citation type="submission" date="2013-07" db="EMBL/GenBank/DDBJ databases">
        <authorList>
            <person name="Morais-Silva F.O."/>
            <person name="Rezende A.M."/>
            <person name="Pimentel C."/>
            <person name="Resende D.M."/>
            <person name="Santos C.I."/>
            <person name="Clemente C."/>
            <person name="de Oliveira L.M."/>
            <person name="da Silva S.M."/>
            <person name="Costa D.A."/>
            <person name="Varela-Raposo A."/>
            <person name="Horacio E.C.A."/>
            <person name="Matos M."/>
            <person name="Flores O."/>
            <person name="Ruiz J.C."/>
            <person name="Rodrigues-Pousada C."/>
        </authorList>
    </citation>
    <scope>NUCLEOTIDE SEQUENCE [LARGE SCALE GENOMIC DNA]</scope>
    <source>
        <strain evidence="3">ATCC 19364 / DSM 1382 / NCIMB 9332 / VKM B-1759</strain>
    </source>
</reference>
<evidence type="ECO:0000313" key="3">
    <source>
        <dbReference type="Proteomes" id="UP000016587"/>
    </source>
</evidence>
<dbReference type="Proteomes" id="UP000016587">
    <property type="component" value="Chromosome"/>
</dbReference>
<protein>
    <submittedName>
        <fullName evidence="2">Putative ABC transporter substrate binding protein</fullName>
    </submittedName>
</protein>
<dbReference type="STRING" id="1121448.DGI_0899"/>
<reference evidence="2 3" key="1">
    <citation type="journal article" date="2013" name="J. Bacteriol.">
        <title>Roles of HynAB and Ech, the only two hydrogenases found in the model sulfate reducer Desulfovibrio gigas.</title>
        <authorList>
            <person name="Morais-Silva F.O."/>
            <person name="Santos C.I."/>
            <person name="Rodrigues R."/>
            <person name="Pereira I.A."/>
            <person name="Rodrigues-Pousada C."/>
        </authorList>
    </citation>
    <scope>NUCLEOTIDE SEQUENCE [LARGE SCALE GENOMIC DNA]</scope>
    <source>
        <strain evidence="3">ATCC 19364 / DSM 1382 / NCIMB 9332 / VKM B-1759</strain>
    </source>
</reference>
<sequence length="290" mass="30816">MARPCQPASLLIRFVMLVVALALPGLALAVEPAATYGTGTHVFSLATGSPGELGLLKVLAESFAAKHDASMQWVKAGSGESLKLLKEKQVDMIMVHAPAAEKNAVAEGWARLRTLIGSNEFYIVGPAADPAGIKSAKTAAEAYQKIAAAKAKFFSRGDNSGTHKKELDAWKNAGVTPAGDWYIVTKDFMTATLKRANDEGGYFMTDSSTWAAEQKNMPALTILFRGDVFLVNTYHALAQPSGATPGADTAAQFIAFVASPEGQAIIASYGKDLHGEGLYNDAEYAKQYDH</sequence>
<proteinExistence type="predicted"/>
<dbReference type="HOGENOM" id="CLU_061511_0_0_7"/>
<feature type="domain" description="PBP" evidence="1">
    <location>
        <begin position="36"/>
        <end position="261"/>
    </location>
</feature>
<dbReference type="Gene3D" id="3.40.190.10">
    <property type="entry name" value="Periplasmic binding protein-like II"/>
    <property type="match status" value="2"/>
</dbReference>